<keyword evidence="3" id="KW-1185">Reference proteome</keyword>
<evidence type="ECO:0000313" key="3">
    <source>
        <dbReference type="Proteomes" id="UP001264980"/>
    </source>
</evidence>
<accession>A0ABU1QZA2</accession>
<keyword evidence="1" id="KW-0812">Transmembrane</keyword>
<feature type="transmembrane region" description="Helical" evidence="1">
    <location>
        <begin position="56"/>
        <end position="75"/>
    </location>
</feature>
<keyword evidence="1" id="KW-1133">Transmembrane helix</keyword>
<dbReference type="Proteomes" id="UP001264980">
    <property type="component" value="Unassembled WGS sequence"/>
</dbReference>
<comment type="caution">
    <text evidence="2">The sequence shown here is derived from an EMBL/GenBank/DDBJ whole genome shotgun (WGS) entry which is preliminary data.</text>
</comment>
<dbReference type="RefSeq" id="WP_309985240.1">
    <property type="nucleotide sequence ID" value="NZ_JAVDTI010000003.1"/>
</dbReference>
<sequence>MPFGKNLRPAIDLLRVEIKSTAMDTNHLLPSALFVAIVTATLILLYKAINAAKFMWILALIWLPAQILLSINGFYLDTTSIPPHLAWAIGPPMIFIAYLAIFQRRMLTETSSLKYLTLLHTTRIAVELALFYLFQMGEIPTLMTFEGSNPDILSGITAPLVWLAYRKGIISSKGLLMWNIVCLALLFNIVVHAILSAPTPFQQFAFDQPNVGLLKAPYVLLPAFIVPAVFFSHVVAILKLTGGNVASLPDFR</sequence>
<feature type="transmembrane region" description="Helical" evidence="1">
    <location>
        <begin position="177"/>
        <end position="198"/>
    </location>
</feature>
<proteinExistence type="predicted"/>
<evidence type="ECO:0000313" key="2">
    <source>
        <dbReference type="EMBL" id="MDR6806438.1"/>
    </source>
</evidence>
<reference evidence="2 3" key="1">
    <citation type="submission" date="2023-07" db="EMBL/GenBank/DDBJ databases">
        <title>Sorghum-associated microbial communities from plants grown in Nebraska, USA.</title>
        <authorList>
            <person name="Schachtman D."/>
        </authorList>
    </citation>
    <scope>NUCLEOTIDE SEQUENCE [LARGE SCALE GENOMIC DNA]</scope>
    <source>
        <strain evidence="2 3">BE57</strain>
    </source>
</reference>
<organism evidence="2 3">
    <name type="scientific">Dyadobacter fermentans</name>
    <dbReference type="NCBI Taxonomy" id="94254"/>
    <lineage>
        <taxon>Bacteria</taxon>
        <taxon>Pseudomonadati</taxon>
        <taxon>Bacteroidota</taxon>
        <taxon>Cytophagia</taxon>
        <taxon>Cytophagales</taxon>
        <taxon>Spirosomataceae</taxon>
        <taxon>Dyadobacter</taxon>
    </lineage>
</organism>
<protein>
    <submittedName>
        <fullName evidence="2">Uncharacterized protein</fullName>
    </submittedName>
</protein>
<gene>
    <name evidence="2" type="ORF">J2W84_003486</name>
</gene>
<name>A0ABU1QZA2_9BACT</name>
<feature type="transmembrane region" description="Helical" evidence="1">
    <location>
        <begin position="28"/>
        <end position="49"/>
    </location>
</feature>
<evidence type="ECO:0000256" key="1">
    <source>
        <dbReference type="SAM" id="Phobius"/>
    </source>
</evidence>
<feature type="transmembrane region" description="Helical" evidence="1">
    <location>
        <begin position="81"/>
        <end position="101"/>
    </location>
</feature>
<feature type="transmembrane region" description="Helical" evidence="1">
    <location>
        <begin position="218"/>
        <end position="238"/>
    </location>
</feature>
<dbReference type="EMBL" id="JAVDTI010000003">
    <property type="protein sequence ID" value="MDR6806438.1"/>
    <property type="molecule type" value="Genomic_DNA"/>
</dbReference>
<keyword evidence="1" id="KW-0472">Membrane</keyword>